<dbReference type="EMBL" id="CAJRGZ010000036">
    <property type="protein sequence ID" value="CAG5189786.1"/>
    <property type="molecule type" value="Genomic_DNA"/>
</dbReference>
<reference evidence="1" key="1">
    <citation type="submission" date="2021-05" db="EMBL/GenBank/DDBJ databases">
        <authorList>
            <person name="Stam R."/>
        </authorList>
    </citation>
    <scope>NUCLEOTIDE SEQUENCE</scope>
    <source>
        <strain evidence="1">CS162</strain>
    </source>
</reference>
<name>A0A8J2ICP5_9PLEO</name>
<comment type="caution">
    <text evidence="1">The sequence shown here is derived from an EMBL/GenBank/DDBJ whole genome shotgun (WGS) entry which is preliminary data.</text>
</comment>
<evidence type="ECO:0000313" key="1">
    <source>
        <dbReference type="EMBL" id="CAG5189786.1"/>
    </source>
</evidence>
<organism evidence="1 2">
    <name type="scientific">Alternaria atra</name>
    <dbReference type="NCBI Taxonomy" id="119953"/>
    <lineage>
        <taxon>Eukaryota</taxon>
        <taxon>Fungi</taxon>
        <taxon>Dikarya</taxon>
        <taxon>Ascomycota</taxon>
        <taxon>Pezizomycotina</taxon>
        <taxon>Dothideomycetes</taxon>
        <taxon>Pleosporomycetidae</taxon>
        <taxon>Pleosporales</taxon>
        <taxon>Pleosporineae</taxon>
        <taxon>Pleosporaceae</taxon>
        <taxon>Alternaria</taxon>
        <taxon>Alternaria sect. Ulocladioides</taxon>
    </lineage>
</organism>
<dbReference type="RefSeq" id="XP_043175664.1">
    <property type="nucleotide sequence ID" value="XM_043319729.1"/>
</dbReference>
<protein>
    <submittedName>
        <fullName evidence="1">Uncharacterized protein</fullName>
    </submittedName>
</protein>
<dbReference type="GeneID" id="67012428"/>
<keyword evidence="2" id="KW-1185">Reference proteome</keyword>
<evidence type="ECO:0000313" key="2">
    <source>
        <dbReference type="Proteomes" id="UP000676310"/>
    </source>
</evidence>
<sequence>MVRFSKEDEILLYITRATAEELGTGSWDVCTIIFNRLASKPRTQDGLTAAYRSLKRSTKKSKLKARARDATWRATREQVERWLREKKDARPNDLIPRSDRLDSEDSVEMVCPAPQRTLVLPFTEWSGANTQMDLGVHAAFLPQQGALSEEQCWAADGCVSNAALWPVQAAEYPFANGTAAGFDATFMYGAVNKDIEPIYGEDSSATYNAGNWARCGAGGSCLYGAGGSAMYEDNPYFPGAGTSSYIASSPADYAPIPTESLSESSSSSFGQAVPAHTHLQDLDVESTSIMQNFTWQETGGLMSSEQLNSLLERYEPGFHAI</sequence>
<dbReference type="OrthoDB" id="10588796at2759"/>
<dbReference type="AlphaFoldDB" id="A0A8J2ICP5"/>
<gene>
    <name evidence="1" type="ORF">ALTATR162_LOCUS12084</name>
</gene>
<proteinExistence type="predicted"/>
<dbReference type="Proteomes" id="UP000676310">
    <property type="component" value="Unassembled WGS sequence"/>
</dbReference>
<accession>A0A8J2ICP5</accession>